<evidence type="ECO:0000313" key="3">
    <source>
        <dbReference type="EMBL" id="AZN39804.1"/>
    </source>
</evidence>
<protein>
    <submittedName>
        <fullName evidence="3">ROK family protein</fullName>
    </submittedName>
</protein>
<gene>
    <name evidence="3" type="ORF">EJC50_09220</name>
</gene>
<sequence length="357" mass="38983">MRRRSSCRLLSLLIRFVRAVLARAQQSVRSKRTFEHRRQIEQMSRDIILAFDVGGTQIKAAAMRDGEIIASTALHYDSRSELEADAIIAHFVDIAVDVLGRGGLTEESISGFGLAFPGPFDYERGICLIQGLGKFESLYGLNIGDMLSEAIRSHGQLGRRLSPEFRIVFENDAALFGLGESNGGGEAFGVERAVCLTIGTGLGSCYLERGQLVKHRDGVPENGWLYAEPYGNRMADECISRRGLLHLAEEMGMELAGRDVRELADAAASGDADAVQLFDHFGRRMAVILVPAFEAYEPNRIVLGGQISKSAGLFAPAFKEVLLAQGIIAQVRVSAGTFASTFRGIYHLVIQSRTVDQ</sequence>
<name>A0A3Q8X507_9BACL</name>
<feature type="chain" id="PRO_5039159077" evidence="2">
    <location>
        <begin position="23"/>
        <end position="357"/>
    </location>
</feature>
<keyword evidence="2" id="KW-0732">Signal</keyword>
<dbReference type="Gene3D" id="3.30.420.40">
    <property type="match status" value="2"/>
</dbReference>
<accession>A0A3Q8X507</accession>
<dbReference type="SUPFAM" id="SSF53067">
    <property type="entry name" value="Actin-like ATPase domain"/>
    <property type="match status" value="1"/>
</dbReference>
<comment type="similarity">
    <text evidence="1">Belongs to the ROK (NagC/XylR) family.</text>
</comment>
<dbReference type="KEGG" id="palb:EJC50_09220"/>
<evidence type="ECO:0000256" key="1">
    <source>
        <dbReference type="ARBA" id="ARBA00006479"/>
    </source>
</evidence>
<dbReference type="AlphaFoldDB" id="A0A3Q8X507"/>
<dbReference type="PANTHER" id="PTHR18964:SF149">
    <property type="entry name" value="BIFUNCTIONAL UDP-N-ACETYLGLUCOSAMINE 2-EPIMERASE_N-ACETYLMANNOSAMINE KINASE"/>
    <property type="match status" value="1"/>
</dbReference>
<organism evidence="3 4">
    <name type="scientific">Paenibacillus albus</name>
    <dbReference type="NCBI Taxonomy" id="2495582"/>
    <lineage>
        <taxon>Bacteria</taxon>
        <taxon>Bacillati</taxon>
        <taxon>Bacillota</taxon>
        <taxon>Bacilli</taxon>
        <taxon>Bacillales</taxon>
        <taxon>Paenibacillaceae</taxon>
        <taxon>Paenibacillus</taxon>
    </lineage>
</organism>
<dbReference type="InterPro" id="IPR000600">
    <property type="entry name" value="ROK"/>
</dbReference>
<dbReference type="InterPro" id="IPR043129">
    <property type="entry name" value="ATPase_NBD"/>
</dbReference>
<dbReference type="Proteomes" id="UP000272528">
    <property type="component" value="Chromosome"/>
</dbReference>
<dbReference type="OrthoDB" id="49666at2"/>
<evidence type="ECO:0000256" key="2">
    <source>
        <dbReference type="SAM" id="SignalP"/>
    </source>
</evidence>
<dbReference type="EMBL" id="CP034437">
    <property type="protein sequence ID" value="AZN39804.1"/>
    <property type="molecule type" value="Genomic_DNA"/>
</dbReference>
<evidence type="ECO:0000313" key="4">
    <source>
        <dbReference type="Proteomes" id="UP000272528"/>
    </source>
</evidence>
<dbReference type="Pfam" id="PF00480">
    <property type="entry name" value="ROK"/>
    <property type="match status" value="1"/>
</dbReference>
<reference evidence="4" key="1">
    <citation type="submission" date="2018-12" db="EMBL/GenBank/DDBJ databases">
        <title>Genome sequence of Peanibacillus sp.</title>
        <authorList>
            <person name="Subramani G."/>
            <person name="Srinivasan S."/>
            <person name="Kim M.K."/>
        </authorList>
    </citation>
    <scope>NUCLEOTIDE SEQUENCE [LARGE SCALE GENOMIC DNA]</scope>
    <source>
        <strain evidence="4">18JY67-1</strain>
    </source>
</reference>
<proteinExistence type="inferred from homology"/>
<feature type="signal peptide" evidence="2">
    <location>
        <begin position="1"/>
        <end position="22"/>
    </location>
</feature>
<dbReference type="PANTHER" id="PTHR18964">
    <property type="entry name" value="ROK (REPRESSOR, ORF, KINASE) FAMILY"/>
    <property type="match status" value="1"/>
</dbReference>
<keyword evidence="4" id="KW-1185">Reference proteome</keyword>